<evidence type="ECO:0000259" key="1">
    <source>
        <dbReference type="PROSITE" id="PS51186"/>
    </source>
</evidence>
<organism evidence="2 3">
    <name type="scientific">Frankliniella occidentalis</name>
    <name type="common">Western flower thrips</name>
    <name type="synonym">Euthrips occidentalis</name>
    <dbReference type="NCBI Taxonomy" id="133901"/>
    <lineage>
        <taxon>Eukaryota</taxon>
        <taxon>Metazoa</taxon>
        <taxon>Ecdysozoa</taxon>
        <taxon>Arthropoda</taxon>
        <taxon>Hexapoda</taxon>
        <taxon>Insecta</taxon>
        <taxon>Pterygota</taxon>
        <taxon>Neoptera</taxon>
        <taxon>Paraneoptera</taxon>
        <taxon>Thysanoptera</taxon>
        <taxon>Terebrantia</taxon>
        <taxon>Thripoidea</taxon>
        <taxon>Thripidae</taxon>
        <taxon>Frankliniella</taxon>
    </lineage>
</organism>
<dbReference type="PANTHER" id="PTHR22442:SF10">
    <property type="entry name" value="N-ACETYLTRANSFERASE, GNAT FAMILY-RELATED"/>
    <property type="match status" value="1"/>
</dbReference>
<dbReference type="Pfam" id="PF00583">
    <property type="entry name" value="Acetyltransf_1"/>
    <property type="match status" value="1"/>
</dbReference>
<reference evidence="3" key="1">
    <citation type="submission" date="2025-08" db="UniProtKB">
        <authorList>
            <consortium name="RefSeq"/>
        </authorList>
    </citation>
    <scope>IDENTIFICATION</scope>
    <source>
        <tissue evidence="3">Whole organism</tissue>
    </source>
</reference>
<gene>
    <name evidence="3" type="primary">LOC113207871</name>
</gene>
<dbReference type="AlphaFoldDB" id="A0A6J1SI50"/>
<dbReference type="Proteomes" id="UP000504606">
    <property type="component" value="Unplaced"/>
</dbReference>
<feature type="domain" description="N-acetyltransferase" evidence="1">
    <location>
        <begin position="74"/>
        <end position="236"/>
    </location>
</feature>
<dbReference type="GeneID" id="113207871"/>
<name>A0A6J1SI50_FRAOC</name>
<dbReference type="OrthoDB" id="8954808at2759"/>
<dbReference type="InterPro" id="IPR000182">
    <property type="entry name" value="GNAT_dom"/>
</dbReference>
<dbReference type="PROSITE" id="PS51186">
    <property type="entry name" value="GNAT"/>
    <property type="match status" value="1"/>
</dbReference>
<dbReference type="PANTHER" id="PTHR22442">
    <property type="match status" value="1"/>
</dbReference>
<evidence type="ECO:0000313" key="2">
    <source>
        <dbReference type="Proteomes" id="UP000504606"/>
    </source>
</evidence>
<dbReference type="CDD" id="cd04301">
    <property type="entry name" value="NAT_SF"/>
    <property type="match status" value="1"/>
</dbReference>
<sequence>MARKGVWGAETPISLYCRCKQVVHWEDPELSTDTTQILPGIEGILCPTCGLCIGLNHVQEWIPIKECLLDSSQADGWCLAEGLWDRAIHWILSQFIYRTVEPPNLESRETLFDVPDPTDVIYLLWIGGKAAGFCTLKPTGAHFERTSEKYAMFTIDTIFVRSSYRRRGHVKTLLLALSESHNDIGFSQPVSDSMVKVLWKFLTENRDHRRRFWEISGAGNEGCRKLLWYILRHRCKNWSTSQDKTAF</sequence>
<dbReference type="SUPFAM" id="SSF55729">
    <property type="entry name" value="Acyl-CoA N-acyltransferases (Nat)"/>
    <property type="match status" value="1"/>
</dbReference>
<dbReference type="KEGG" id="foc:113207871"/>
<dbReference type="Gene3D" id="3.40.630.30">
    <property type="match status" value="1"/>
</dbReference>
<dbReference type="RefSeq" id="XP_026280388.1">
    <property type="nucleotide sequence ID" value="XM_026424603.1"/>
</dbReference>
<dbReference type="GO" id="GO:0016747">
    <property type="term" value="F:acyltransferase activity, transferring groups other than amino-acyl groups"/>
    <property type="evidence" value="ECO:0007669"/>
    <property type="project" value="InterPro"/>
</dbReference>
<keyword evidence="2" id="KW-1185">Reference proteome</keyword>
<dbReference type="InterPro" id="IPR029625">
    <property type="entry name" value="FAM169"/>
</dbReference>
<proteinExistence type="predicted"/>
<accession>A0A6J1SI50</accession>
<evidence type="ECO:0000313" key="3">
    <source>
        <dbReference type="RefSeq" id="XP_026280388.1"/>
    </source>
</evidence>
<protein>
    <submittedName>
        <fullName evidence="3">Soluble lamin-associated protein of 75 kDa isoform X1</fullName>
    </submittedName>
</protein>
<dbReference type="InterPro" id="IPR016181">
    <property type="entry name" value="Acyl_CoA_acyltransferase"/>
</dbReference>